<dbReference type="SUPFAM" id="SSF52540">
    <property type="entry name" value="P-loop containing nucleoside triphosphate hydrolases"/>
    <property type="match status" value="1"/>
</dbReference>
<dbReference type="InterPro" id="IPR050107">
    <property type="entry name" value="ABC_carbohydrate_import_ATPase"/>
</dbReference>
<evidence type="ECO:0000313" key="4">
    <source>
        <dbReference type="EMBL" id="CAB4332149.1"/>
    </source>
</evidence>
<name>A0A6J5YVR1_9ZZZZ</name>
<dbReference type="GO" id="GO:0016887">
    <property type="term" value="F:ATP hydrolysis activity"/>
    <property type="evidence" value="ECO:0007669"/>
    <property type="project" value="InterPro"/>
</dbReference>
<dbReference type="GO" id="GO:0005524">
    <property type="term" value="F:ATP binding"/>
    <property type="evidence" value="ECO:0007669"/>
    <property type="project" value="UniProtKB-KW"/>
</dbReference>
<proteinExistence type="predicted"/>
<dbReference type="PANTHER" id="PTHR43790:SF8">
    <property type="entry name" value="SUGAR ABC TRANSPORTER ATP-BINDING PROTEIN"/>
    <property type="match status" value="1"/>
</dbReference>
<keyword evidence="1" id="KW-0547">Nucleotide-binding</keyword>
<reference evidence="4" key="1">
    <citation type="submission" date="2020-05" db="EMBL/GenBank/DDBJ databases">
        <authorList>
            <person name="Chiriac C."/>
            <person name="Salcher M."/>
            <person name="Ghai R."/>
            <person name="Kavagutti S V."/>
        </authorList>
    </citation>
    <scope>NUCLEOTIDE SEQUENCE</scope>
</reference>
<dbReference type="EMBL" id="CAESAB010000006">
    <property type="protein sequence ID" value="CAB4332149.1"/>
    <property type="molecule type" value="Genomic_DNA"/>
</dbReference>
<dbReference type="InterPro" id="IPR027417">
    <property type="entry name" value="P-loop_NTPase"/>
</dbReference>
<dbReference type="InterPro" id="IPR003439">
    <property type="entry name" value="ABC_transporter-like_ATP-bd"/>
</dbReference>
<keyword evidence="2" id="KW-0067">ATP-binding</keyword>
<dbReference type="PROSITE" id="PS50893">
    <property type="entry name" value="ABC_TRANSPORTER_2"/>
    <property type="match status" value="1"/>
</dbReference>
<sequence>MTTTTLKAKGLAKRYGGVQALNSVDFECNSGEVVALMGDNGAGKSTLIRILCGATKPDSGQIVIDGSVRVINRPQDAVENGISVVYQDLALVGSMDVARNVFLGHELRRFGFVRISKMREEAKVLLDQLKIKISSTKLQVESLSGGQRQCIAIARAVRLGSDFVLLDEPTAALGPEQQANVLRIVTELRDAGKGIVIISHNIDHVLAVSDRIVVMRAGQVAGIRNTKETTRQEIVSMIVGDQSFVKHNLQSQSTELKGE</sequence>
<organism evidence="4">
    <name type="scientific">freshwater metagenome</name>
    <dbReference type="NCBI Taxonomy" id="449393"/>
    <lineage>
        <taxon>unclassified sequences</taxon>
        <taxon>metagenomes</taxon>
        <taxon>ecological metagenomes</taxon>
    </lineage>
</organism>
<dbReference type="PANTHER" id="PTHR43790">
    <property type="entry name" value="CARBOHYDRATE TRANSPORT ATP-BINDING PROTEIN MG119-RELATED"/>
    <property type="match status" value="1"/>
</dbReference>
<dbReference type="Pfam" id="PF00005">
    <property type="entry name" value="ABC_tran"/>
    <property type="match status" value="1"/>
</dbReference>
<evidence type="ECO:0000256" key="1">
    <source>
        <dbReference type="ARBA" id="ARBA00022741"/>
    </source>
</evidence>
<dbReference type="PROSITE" id="PS00211">
    <property type="entry name" value="ABC_TRANSPORTER_1"/>
    <property type="match status" value="1"/>
</dbReference>
<protein>
    <submittedName>
        <fullName evidence="4">Unannotated protein</fullName>
    </submittedName>
</protein>
<evidence type="ECO:0000259" key="3">
    <source>
        <dbReference type="PROSITE" id="PS50893"/>
    </source>
</evidence>
<dbReference type="Gene3D" id="3.40.50.300">
    <property type="entry name" value="P-loop containing nucleotide triphosphate hydrolases"/>
    <property type="match status" value="1"/>
</dbReference>
<dbReference type="AlphaFoldDB" id="A0A6J5YVR1"/>
<dbReference type="InterPro" id="IPR003593">
    <property type="entry name" value="AAA+_ATPase"/>
</dbReference>
<dbReference type="CDD" id="cd03216">
    <property type="entry name" value="ABC_Carb_Monos_I"/>
    <property type="match status" value="1"/>
</dbReference>
<dbReference type="InterPro" id="IPR017871">
    <property type="entry name" value="ABC_transporter-like_CS"/>
</dbReference>
<evidence type="ECO:0000256" key="2">
    <source>
        <dbReference type="ARBA" id="ARBA00022840"/>
    </source>
</evidence>
<accession>A0A6J5YVR1</accession>
<feature type="domain" description="ABC transporter" evidence="3">
    <location>
        <begin position="6"/>
        <end position="242"/>
    </location>
</feature>
<dbReference type="SMART" id="SM00382">
    <property type="entry name" value="AAA"/>
    <property type="match status" value="1"/>
</dbReference>
<gene>
    <name evidence="4" type="ORF">UFOPK3820_00271</name>
</gene>